<protein>
    <submittedName>
        <fullName evidence="1">Uncharacterized protein</fullName>
    </submittedName>
</protein>
<name>A0A2P2QYP8_RHIMU</name>
<sequence length="11" mass="1236">MNLSVNNANFL</sequence>
<reference evidence="1" key="1">
    <citation type="submission" date="2018-02" db="EMBL/GenBank/DDBJ databases">
        <title>Rhizophora mucronata_Transcriptome.</title>
        <authorList>
            <person name="Meera S.P."/>
            <person name="Sreeshan A."/>
            <person name="Augustine A."/>
        </authorList>
    </citation>
    <scope>NUCLEOTIDE SEQUENCE</scope>
    <source>
        <tissue evidence="1">Leaf</tissue>
    </source>
</reference>
<proteinExistence type="predicted"/>
<accession>A0A2P2QYP8</accession>
<organism evidence="1">
    <name type="scientific">Rhizophora mucronata</name>
    <name type="common">Asiatic mangrove</name>
    <dbReference type="NCBI Taxonomy" id="61149"/>
    <lineage>
        <taxon>Eukaryota</taxon>
        <taxon>Viridiplantae</taxon>
        <taxon>Streptophyta</taxon>
        <taxon>Embryophyta</taxon>
        <taxon>Tracheophyta</taxon>
        <taxon>Spermatophyta</taxon>
        <taxon>Magnoliopsida</taxon>
        <taxon>eudicotyledons</taxon>
        <taxon>Gunneridae</taxon>
        <taxon>Pentapetalae</taxon>
        <taxon>rosids</taxon>
        <taxon>fabids</taxon>
        <taxon>Malpighiales</taxon>
        <taxon>Rhizophoraceae</taxon>
        <taxon>Rhizophora</taxon>
    </lineage>
</organism>
<evidence type="ECO:0000313" key="1">
    <source>
        <dbReference type="EMBL" id="MBX72118.1"/>
    </source>
</evidence>
<dbReference type="EMBL" id="GGEC01091634">
    <property type="protein sequence ID" value="MBX72118.1"/>
    <property type="molecule type" value="Transcribed_RNA"/>
</dbReference>